<keyword evidence="5" id="KW-0175">Coiled coil</keyword>
<comment type="caution">
    <text evidence="9">The sequence shown here is derived from an EMBL/GenBank/DDBJ whole genome shotgun (WGS) entry which is preliminary data.</text>
</comment>
<dbReference type="PANTHER" id="PTHR33751:SF1">
    <property type="entry name" value="CBB3-TYPE CYTOCHROME C OXIDASE SUBUNIT FIXP"/>
    <property type="match status" value="1"/>
</dbReference>
<proteinExistence type="predicted"/>
<dbReference type="Gene3D" id="6.10.280.130">
    <property type="match status" value="1"/>
</dbReference>
<reference evidence="9 10" key="1">
    <citation type="submission" date="2019-08" db="EMBL/GenBank/DDBJ databases">
        <title>Draft genome sequence of Ulvibacter marinus type strain NBRC 109484.</title>
        <authorList>
            <person name="Kawano K."/>
            <person name="Ushijima N."/>
            <person name="Kihara M."/>
            <person name="Itoh H."/>
        </authorList>
    </citation>
    <scope>NUCLEOTIDE SEQUENCE [LARGE SCALE GENOMIC DNA]</scope>
    <source>
        <strain evidence="9 10">NBRC 109484</strain>
    </source>
</reference>
<dbReference type="Proteomes" id="UP000326509">
    <property type="component" value="Unassembled WGS sequence"/>
</dbReference>
<feature type="domain" description="Cytochrome c" evidence="8">
    <location>
        <begin position="194"/>
        <end position="274"/>
    </location>
</feature>
<dbReference type="InterPro" id="IPR009056">
    <property type="entry name" value="Cyt_c-like_dom"/>
</dbReference>
<dbReference type="SUPFAM" id="SSF46626">
    <property type="entry name" value="Cytochrome c"/>
    <property type="match status" value="1"/>
</dbReference>
<keyword evidence="7" id="KW-0812">Transmembrane</keyword>
<feature type="region of interest" description="Disordered" evidence="6">
    <location>
        <begin position="275"/>
        <end position="302"/>
    </location>
</feature>
<dbReference type="GO" id="GO:0009055">
    <property type="term" value="F:electron transfer activity"/>
    <property type="evidence" value="ECO:0007669"/>
    <property type="project" value="InterPro"/>
</dbReference>
<feature type="transmembrane region" description="Helical" evidence="7">
    <location>
        <begin position="7"/>
        <end position="25"/>
    </location>
</feature>
<keyword evidence="1 4" id="KW-0349">Heme</keyword>
<protein>
    <submittedName>
        <fullName evidence="9">Cytochrome c oxidase subunit III</fullName>
    </submittedName>
</protein>
<dbReference type="InterPro" id="IPR050597">
    <property type="entry name" value="Cytochrome_c_Oxidase_Subunit"/>
</dbReference>
<name>A0A5J4J0Q2_9FLAO</name>
<keyword evidence="3 4" id="KW-0408">Iron</keyword>
<keyword evidence="7" id="KW-1133">Transmembrane helix</keyword>
<evidence type="ECO:0000259" key="8">
    <source>
        <dbReference type="PROSITE" id="PS51007"/>
    </source>
</evidence>
<dbReference type="Pfam" id="PF14715">
    <property type="entry name" value="FixP_N"/>
    <property type="match status" value="1"/>
</dbReference>
<evidence type="ECO:0000313" key="10">
    <source>
        <dbReference type="Proteomes" id="UP000326509"/>
    </source>
</evidence>
<dbReference type="PANTHER" id="PTHR33751">
    <property type="entry name" value="CBB3-TYPE CYTOCHROME C OXIDASE SUBUNIT FIXP"/>
    <property type="match status" value="1"/>
</dbReference>
<organism evidence="9 10">
    <name type="scientific">Patiriisocius marinus</name>
    <dbReference type="NCBI Taxonomy" id="1397112"/>
    <lineage>
        <taxon>Bacteria</taxon>
        <taxon>Pseudomonadati</taxon>
        <taxon>Bacteroidota</taxon>
        <taxon>Flavobacteriia</taxon>
        <taxon>Flavobacteriales</taxon>
        <taxon>Flavobacteriaceae</taxon>
        <taxon>Patiriisocius</taxon>
    </lineage>
</organism>
<dbReference type="InterPro" id="IPR036909">
    <property type="entry name" value="Cyt_c-like_dom_sf"/>
</dbReference>
<feature type="transmembrane region" description="Helical" evidence="7">
    <location>
        <begin position="37"/>
        <end position="57"/>
    </location>
</feature>
<feature type="transmembrane region" description="Helical" evidence="7">
    <location>
        <begin position="129"/>
        <end position="146"/>
    </location>
</feature>
<evidence type="ECO:0000256" key="3">
    <source>
        <dbReference type="ARBA" id="ARBA00023004"/>
    </source>
</evidence>
<dbReference type="GO" id="GO:0020037">
    <property type="term" value="F:heme binding"/>
    <property type="evidence" value="ECO:0007669"/>
    <property type="project" value="InterPro"/>
</dbReference>
<evidence type="ECO:0000256" key="6">
    <source>
        <dbReference type="SAM" id="MobiDB-lite"/>
    </source>
</evidence>
<evidence type="ECO:0000313" key="9">
    <source>
        <dbReference type="EMBL" id="GER58097.1"/>
    </source>
</evidence>
<keyword evidence="10" id="KW-1185">Reference proteome</keyword>
<evidence type="ECO:0000256" key="1">
    <source>
        <dbReference type="ARBA" id="ARBA00022617"/>
    </source>
</evidence>
<evidence type="ECO:0000256" key="5">
    <source>
        <dbReference type="SAM" id="Coils"/>
    </source>
</evidence>
<dbReference type="EMBL" id="BKCG01000001">
    <property type="protein sequence ID" value="GER58097.1"/>
    <property type="molecule type" value="Genomic_DNA"/>
</dbReference>
<dbReference type="PROSITE" id="PS51007">
    <property type="entry name" value="CYTC"/>
    <property type="match status" value="1"/>
</dbReference>
<accession>A0A5J4J0Q2</accession>
<dbReference type="OrthoDB" id="9811281at2"/>
<sequence>MKTTASYLRIIGLFVIITALMEWVYETGAEWAMFTEPYFWGIVGILMLFAISFEVCLEALKTILFKTLTEEQQATYVANELKEKEGQFKWIKEKYKASLGSKSIEEEHEIVLDHNYDGIKELDNNLPPWWVYMFYATIIFAVVYLVRFEVFKEYNQADEYELAVTEAKAEIAEWKKTAKNLVDVNTVELLTEASDLKTGQAIFQSNCVACHKADGGGGIGPNLTDNHWILGGGIKNVFNTISEGGRDGKGMVSWKSDLKPLEMAQVASYVLSFQGTTPADPKDPEGDIWVDPNAPKAEGTQVDKVQDSISVETNVKALKDHLTASN</sequence>
<gene>
    <name evidence="9" type="primary">ccoP</name>
    <name evidence="9" type="ORF">ULMA_02050</name>
</gene>
<evidence type="ECO:0000256" key="7">
    <source>
        <dbReference type="SAM" id="Phobius"/>
    </source>
</evidence>
<dbReference type="InterPro" id="IPR032858">
    <property type="entry name" value="CcoP_N"/>
</dbReference>
<dbReference type="GO" id="GO:0046872">
    <property type="term" value="F:metal ion binding"/>
    <property type="evidence" value="ECO:0007669"/>
    <property type="project" value="UniProtKB-KW"/>
</dbReference>
<dbReference type="Gene3D" id="1.10.760.10">
    <property type="entry name" value="Cytochrome c-like domain"/>
    <property type="match status" value="1"/>
</dbReference>
<evidence type="ECO:0000256" key="4">
    <source>
        <dbReference type="PROSITE-ProRule" id="PRU00433"/>
    </source>
</evidence>
<dbReference type="Pfam" id="PF13442">
    <property type="entry name" value="Cytochrome_CBB3"/>
    <property type="match status" value="1"/>
</dbReference>
<keyword evidence="7" id="KW-0472">Membrane</keyword>
<keyword evidence="2 4" id="KW-0479">Metal-binding</keyword>
<dbReference type="RefSeq" id="WP_151672191.1">
    <property type="nucleotide sequence ID" value="NZ_BKCG01000001.1"/>
</dbReference>
<evidence type="ECO:0000256" key="2">
    <source>
        <dbReference type="ARBA" id="ARBA00022723"/>
    </source>
</evidence>
<feature type="coiled-coil region" evidence="5">
    <location>
        <begin position="157"/>
        <end position="184"/>
    </location>
</feature>
<dbReference type="InterPro" id="IPR038414">
    <property type="entry name" value="CcoP_N_sf"/>
</dbReference>
<dbReference type="AlphaFoldDB" id="A0A5J4J0Q2"/>